<proteinExistence type="inferred from homology"/>
<dbReference type="InterPro" id="IPR010105">
    <property type="entry name" value="TonB_sidphr_rcpt"/>
</dbReference>
<evidence type="ECO:0000256" key="2">
    <source>
        <dbReference type="ARBA" id="ARBA00009810"/>
    </source>
</evidence>
<evidence type="ECO:0000259" key="15">
    <source>
        <dbReference type="SMART" id="SM00965"/>
    </source>
</evidence>
<evidence type="ECO:0000313" key="16">
    <source>
        <dbReference type="EMBL" id="NYZ24030.1"/>
    </source>
</evidence>
<comment type="subcellular location">
    <subcellularLocation>
        <location evidence="1 12">Cell outer membrane</location>
        <topology evidence="1 12">Multi-pass membrane protein</topology>
    </subcellularLocation>
</comment>
<evidence type="ECO:0000256" key="11">
    <source>
        <dbReference type="ARBA" id="ARBA00023237"/>
    </source>
</evidence>
<dbReference type="SMART" id="SM00965">
    <property type="entry name" value="STN"/>
    <property type="match status" value="1"/>
</dbReference>
<evidence type="ECO:0000256" key="1">
    <source>
        <dbReference type="ARBA" id="ARBA00004571"/>
    </source>
</evidence>
<keyword evidence="9 12" id="KW-0472">Membrane</keyword>
<name>A0ABX2TI68_9PROT</name>
<comment type="caution">
    <text evidence="16">The sequence shown here is derived from an EMBL/GenBank/DDBJ whole genome shotgun (WGS) entry which is preliminary data.</text>
</comment>
<dbReference type="EMBL" id="JABFDB010000034">
    <property type="protein sequence ID" value="NYZ24030.1"/>
    <property type="molecule type" value="Genomic_DNA"/>
</dbReference>
<feature type="domain" description="Secretin/TonB short N-terminal" evidence="15">
    <location>
        <begin position="76"/>
        <end position="127"/>
    </location>
</feature>
<evidence type="ECO:0000256" key="4">
    <source>
        <dbReference type="ARBA" id="ARBA00022452"/>
    </source>
</evidence>
<evidence type="ECO:0000256" key="9">
    <source>
        <dbReference type="ARBA" id="ARBA00023136"/>
    </source>
</evidence>
<organism evidence="16 17">
    <name type="scientific">Azospirillum oleiclasticum</name>
    <dbReference type="NCBI Taxonomy" id="2735135"/>
    <lineage>
        <taxon>Bacteria</taxon>
        <taxon>Pseudomonadati</taxon>
        <taxon>Pseudomonadota</taxon>
        <taxon>Alphaproteobacteria</taxon>
        <taxon>Rhodospirillales</taxon>
        <taxon>Azospirillaceae</taxon>
        <taxon>Azospirillum</taxon>
    </lineage>
</organism>
<evidence type="ECO:0000256" key="14">
    <source>
        <dbReference type="SAM" id="SignalP"/>
    </source>
</evidence>
<dbReference type="PANTHER" id="PTHR32552">
    <property type="entry name" value="FERRICHROME IRON RECEPTOR-RELATED"/>
    <property type="match status" value="1"/>
</dbReference>
<dbReference type="InterPro" id="IPR011662">
    <property type="entry name" value="Secretin/TonB_short_N"/>
</dbReference>
<dbReference type="PANTHER" id="PTHR32552:SF82">
    <property type="entry name" value="FCUA PROTEIN"/>
    <property type="match status" value="1"/>
</dbReference>
<dbReference type="InterPro" id="IPR039426">
    <property type="entry name" value="TonB-dep_rcpt-like"/>
</dbReference>
<keyword evidence="11 12" id="KW-0998">Cell outer membrane</keyword>
<dbReference type="PROSITE" id="PS52016">
    <property type="entry name" value="TONB_DEPENDENT_REC_3"/>
    <property type="match status" value="1"/>
</dbReference>
<accession>A0ABX2TI68</accession>
<keyword evidence="8 13" id="KW-0798">TonB box</keyword>
<keyword evidence="5" id="KW-0410">Iron transport</keyword>
<dbReference type="Pfam" id="PF07660">
    <property type="entry name" value="STN"/>
    <property type="match status" value="1"/>
</dbReference>
<dbReference type="Gene3D" id="2.170.130.10">
    <property type="entry name" value="TonB-dependent receptor, plug domain"/>
    <property type="match status" value="1"/>
</dbReference>
<sequence length="820" mass="86880">MRADHVPAGVPTAAWLMGGTALALVAMAMPGAAVAAEPGPSNRGTEVTQAGDAVDFAIAAQALDGAVTAFGRQSGWQVSVDQPVLAGRTSPGVNGRMAPRDALARLLAGTGVVWRMTDSRTVVLEPAPADGAMVLEPVTVEGRVLAPAQAEIGNLPPAYAGGQVARGGRVGMLGNRDVMDTPFNQSSYTAKTMADQQARSVADVAANDASVRASWPGTGYSVPLMIRGFASSNQDFAFNGLYGVVPALTVAVEMAERVEILKGPNALLVGMAPTGSVGGTVNLVPKRAEDEPLTRLTTSYLSDGQFGGHVDVGRRFGADKQFGVRFNGLYRDGDTAVDDQSQQMGLAVAGLDFRGERVRVSADLGYQKQKLDAPTLITYVGPGTPVPKAPDTSSNWFQPWSWVDIEDIFGAVRAEADLTSDWTAFAAVGARDTGFERLTYFPTVTNAAGDLTGNAAHFKQHYVTDTQEIGVRGRLTTGPVDHQLTVSGTRFHQRTEGLTRTIAGTIRSNLYEPVTAAEPATRDFDPPKTSDSTLSSLAIGDVLSVLDERVQLIGGLRHQRVLTRNYSTTTGAVTTRYRETAVTPAAGLVVKPWHNVSLYGNYIEGLQQGVVVGGTYANAGQVLPPYVSKQIEAGVKVDWGSVVTTLSAFRITQPSATATSSTGVLGVDGEQRNRGLEFQSYGELVPGVRLLGGVSLTDPTLTRTANGTNDGKDAPGVPRWQVNAGAEWDAPFLPGLTLSGRVIHTGSQYVDNANTQSIPSWTRFDIGARYRIETAGMPITIRANVENLFDRDYWASSSYAPGWLAPGAPRTFLLSTTFEF</sequence>
<dbReference type="CDD" id="cd01347">
    <property type="entry name" value="ligand_gated_channel"/>
    <property type="match status" value="1"/>
</dbReference>
<keyword evidence="7" id="KW-0408">Iron</keyword>
<keyword evidence="14" id="KW-0732">Signal</keyword>
<gene>
    <name evidence="16" type="ORF">HND93_30370</name>
</gene>
<keyword evidence="10 16" id="KW-0675">Receptor</keyword>
<evidence type="ECO:0000256" key="7">
    <source>
        <dbReference type="ARBA" id="ARBA00023004"/>
    </source>
</evidence>
<feature type="chain" id="PRO_5047426336" evidence="14">
    <location>
        <begin position="36"/>
        <end position="820"/>
    </location>
</feature>
<keyword evidence="3 12" id="KW-0813">Transport</keyword>
<reference evidence="16 17" key="1">
    <citation type="submission" date="2020-05" db="EMBL/GenBank/DDBJ databases">
        <title>Azospirillum oleiclasticum sp. nov, a nitrogen-fixing and heavy crude oil-emulsifying bacterium isolated from the crude oil of Yumen Oilfield.</title>
        <authorList>
            <person name="Wu D."/>
            <person name="Cai M."/>
            <person name="Zhang X."/>
        </authorList>
    </citation>
    <scope>NUCLEOTIDE SEQUENCE [LARGE SCALE GENOMIC DNA]</scope>
    <source>
        <strain evidence="16 17">ROY-1-1-2</strain>
    </source>
</reference>
<dbReference type="NCBIfam" id="TIGR01783">
    <property type="entry name" value="TonB-siderophor"/>
    <property type="match status" value="1"/>
</dbReference>
<evidence type="ECO:0000256" key="8">
    <source>
        <dbReference type="ARBA" id="ARBA00023077"/>
    </source>
</evidence>
<evidence type="ECO:0000256" key="6">
    <source>
        <dbReference type="ARBA" id="ARBA00022692"/>
    </source>
</evidence>
<comment type="similarity">
    <text evidence="2 12 13">Belongs to the TonB-dependent receptor family.</text>
</comment>
<dbReference type="Gene3D" id="2.40.170.20">
    <property type="entry name" value="TonB-dependent receptor, beta-barrel domain"/>
    <property type="match status" value="1"/>
</dbReference>
<keyword evidence="6 12" id="KW-0812">Transmembrane</keyword>
<evidence type="ECO:0000256" key="5">
    <source>
        <dbReference type="ARBA" id="ARBA00022496"/>
    </source>
</evidence>
<dbReference type="InterPro" id="IPR036942">
    <property type="entry name" value="Beta-barrel_TonB_sf"/>
</dbReference>
<feature type="signal peptide" evidence="14">
    <location>
        <begin position="1"/>
        <end position="35"/>
    </location>
</feature>
<evidence type="ECO:0000256" key="13">
    <source>
        <dbReference type="RuleBase" id="RU003357"/>
    </source>
</evidence>
<dbReference type="SUPFAM" id="SSF56935">
    <property type="entry name" value="Porins"/>
    <property type="match status" value="1"/>
</dbReference>
<keyword evidence="17" id="KW-1185">Reference proteome</keyword>
<evidence type="ECO:0000256" key="3">
    <source>
        <dbReference type="ARBA" id="ARBA00022448"/>
    </source>
</evidence>
<keyword evidence="4 12" id="KW-1134">Transmembrane beta strand</keyword>
<dbReference type="Pfam" id="PF00593">
    <property type="entry name" value="TonB_dep_Rec_b-barrel"/>
    <property type="match status" value="1"/>
</dbReference>
<dbReference type="Pfam" id="PF07715">
    <property type="entry name" value="Plug"/>
    <property type="match status" value="1"/>
</dbReference>
<evidence type="ECO:0000256" key="10">
    <source>
        <dbReference type="ARBA" id="ARBA00023170"/>
    </source>
</evidence>
<protein>
    <submittedName>
        <fullName evidence="16">TonB-dependent receptor</fullName>
    </submittedName>
</protein>
<evidence type="ECO:0000313" key="17">
    <source>
        <dbReference type="Proteomes" id="UP000584642"/>
    </source>
</evidence>
<dbReference type="RefSeq" id="WP_180285808.1">
    <property type="nucleotide sequence ID" value="NZ_JABFDB010000034.1"/>
</dbReference>
<keyword evidence="5" id="KW-0406">Ion transport</keyword>
<dbReference type="InterPro" id="IPR012910">
    <property type="entry name" value="Plug_dom"/>
</dbReference>
<dbReference type="InterPro" id="IPR000531">
    <property type="entry name" value="Beta-barrel_TonB"/>
</dbReference>
<dbReference type="Gene3D" id="3.55.50.30">
    <property type="match status" value="1"/>
</dbReference>
<dbReference type="Proteomes" id="UP000584642">
    <property type="component" value="Unassembled WGS sequence"/>
</dbReference>
<evidence type="ECO:0000256" key="12">
    <source>
        <dbReference type="PROSITE-ProRule" id="PRU01360"/>
    </source>
</evidence>
<dbReference type="InterPro" id="IPR037066">
    <property type="entry name" value="Plug_dom_sf"/>
</dbReference>